<dbReference type="Ensembl" id="ENSCJPT00005036599.1">
    <property type="protein sequence ID" value="ENSCJPP00005027025.1"/>
    <property type="gene ID" value="ENSCJPG00005020988.1"/>
</dbReference>
<feature type="signal peptide" evidence="1">
    <location>
        <begin position="1"/>
        <end position="17"/>
    </location>
</feature>
<reference evidence="2" key="1">
    <citation type="submission" date="2015-11" db="EMBL/GenBank/DDBJ databases">
        <authorList>
            <consortium name="International Coturnix japonica Genome Analysis Consortium"/>
            <person name="Warren W."/>
            <person name="Burt D.W."/>
            <person name="Antin P.B."/>
            <person name="Lanford R."/>
            <person name="Gros J."/>
            <person name="Wilson R.K."/>
        </authorList>
    </citation>
    <scope>NUCLEOTIDE SEQUENCE [LARGE SCALE GENOMIC DNA]</scope>
</reference>
<name>A0A8C2UCX8_COTJA</name>
<reference evidence="2" key="3">
    <citation type="submission" date="2025-09" db="UniProtKB">
        <authorList>
            <consortium name="Ensembl"/>
        </authorList>
    </citation>
    <scope>IDENTIFICATION</scope>
</reference>
<evidence type="ECO:0000256" key="1">
    <source>
        <dbReference type="SAM" id="SignalP"/>
    </source>
</evidence>
<sequence>MLLLLCLLLSCWAPSCPSPVPPAKGCPTSSLLKEVIEDVQRLQVRLSDCALLLQNNITLMMEQGEENAVVYLEEFMKALESSRKKPLEKMVMHNLRSIYAARETCTGWLKHKWEPMENDDFFKNLEELLKFLNTYGYLE</sequence>
<protein>
    <submittedName>
        <fullName evidence="2">Uncharacterized protein</fullName>
    </submittedName>
</protein>
<dbReference type="GeneTree" id="ENSGT00610000087493"/>
<dbReference type="AlphaFoldDB" id="A0A8C2UCX8"/>
<keyword evidence="1" id="KW-0732">Signal</keyword>
<evidence type="ECO:0000313" key="3">
    <source>
        <dbReference type="Proteomes" id="UP000694412"/>
    </source>
</evidence>
<reference evidence="2" key="2">
    <citation type="submission" date="2025-08" db="UniProtKB">
        <authorList>
            <consortium name="Ensembl"/>
        </authorList>
    </citation>
    <scope>IDENTIFICATION</scope>
</reference>
<organism evidence="2 3">
    <name type="scientific">Coturnix japonica</name>
    <name type="common">Japanese quail</name>
    <name type="synonym">Coturnix coturnix japonica</name>
    <dbReference type="NCBI Taxonomy" id="93934"/>
    <lineage>
        <taxon>Eukaryota</taxon>
        <taxon>Metazoa</taxon>
        <taxon>Chordata</taxon>
        <taxon>Craniata</taxon>
        <taxon>Vertebrata</taxon>
        <taxon>Euteleostomi</taxon>
        <taxon>Archelosauria</taxon>
        <taxon>Archosauria</taxon>
        <taxon>Dinosauria</taxon>
        <taxon>Saurischia</taxon>
        <taxon>Theropoda</taxon>
        <taxon>Coelurosauria</taxon>
        <taxon>Aves</taxon>
        <taxon>Neognathae</taxon>
        <taxon>Galloanserae</taxon>
        <taxon>Galliformes</taxon>
        <taxon>Phasianidae</taxon>
        <taxon>Perdicinae</taxon>
        <taxon>Coturnix</taxon>
    </lineage>
</organism>
<proteinExistence type="predicted"/>
<evidence type="ECO:0000313" key="2">
    <source>
        <dbReference type="Ensembl" id="ENSCJPP00005027025.1"/>
    </source>
</evidence>
<dbReference type="Proteomes" id="UP000694412">
    <property type="component" value="Chromosome 13"/>
</dbReference>
<feature type="chain" id="PRO_5034007026" evidence="1">
    <location>
        <begin position="18"/>
        <end position="139"/>
    </location>
</feature>
<keyword evidence="3" id="KW-1185">Reference proteome</keyword>
<accession>A0A8C2UCX8</accession>